<comment type="caution">
    <text evidence="1">The sequence shown here is derived from an EMBL/GenBank/DDBJ whole genome shotgun (WGS) entry which is preliminary data.</text>
</comment>
<protein>
    <submittedName>
        <fullName evidence="1">Uncharacterized protein</fullName>
    </submittedName>
</protein>
<organism evidence="1 2">
    <name type="scientific">Spiromyces aspiralis</name>
    <dbReference type="NCBI Taxonomy" id="68401"/>
    <lineage>
        <taxon>Eukaryota</taxon>
        <taxon>Fungi</taxon>
        <taxon>Fungi incertae sedis</taxon>
        <taxon>Zoopagomycota</taxon>
        <taxon>Kickxellomycotina</taxon>
        <taxon>Kickxellomycetes</taxon>
        <taxon>Kickxellales</taxon>
        <taxon>Kickxellaceae</taxon>
        <taxon>Spiromyces</taxon>
    </lineage>
</organism>
<reference evidence="1" key="1">
    <citation type="submission" date="2022-06" db="EMBL/GenBank/DDBJ databases">
        <title>Phylogenomic reconstructions and comparative analyses of Kickxellomycotina fungi.</title>
        <authorList>
            <person name="Reynolds N.K."/>
            <person name="Stajich J.E."/>
            <person name="Barry K."/>
            <person name="Grigoriev I.V."/>
            <person name="Crous P."/>
            <person name="Smith M.E."/>
        </authorList>
    </citation>
    <scope>NUCLEOTIDE SEQUENCE</scope>
    <source>
        <strain evidence="1">RSA 2271</strain>
    </source>
</reference>
<name>A0ACC1HM85_9FUNG</name>
<gene>
    <name evidence="1" type="ORF">EV182_008082</name>
</gene>
<dbReference type="EMBL" id="JAMZIH010004009">
    <property type="protein sequence ID" value="KAJ1676495.1"/>
    <property type="molecule type" value="Genomic_DNA"/>
</dbReference>
<evidence type="ECO:0000313" key="1">
    <source>
        <dbReference type="EMBL" id="KAJ1676495.1"/>
    </source>
</evidence>
<sequence length="233" mass="26556">MPRSIIQMPSFQPLFKFAIAALSVKQFEALDSVIYFWIRLVSPSVRHLENVKTRRERGDSTLSGQRHFPSPHSPGFHQCHSSGDDQDDYDYPIDQVVGAVSVCGFELTQALMEGLLYTFPPDFMSDASRILVSVAEIICLGLEFAPNAVIPPPSPASQSFSTIQPQQQPVFMEWMQSLILQIPDVNMNSRDRQLFLSDFSSALRAQDWNRSKRLLNDFRSIYRRKNSRAEKLN</sequence>
<dbReference type="Proteomes" id="UP001145114">
    <property type="component" value="Unassembled WGS sequence"/>
</dbReference>
<accession>A0ACC1HM85</accession>
<evidence type="ECO:0000313" key="2">
    <source>
        <dbReference type="Proteomes" id="UP001145114"/>
    </source>
</evidence>
<keyword evidence="2" id="KW-1185">Reference proteome</keyword>
<proteinExistence type="predicted"/>